<keyword evidence="3" id="KW-0862">Zinc</keyword>
<dbReference type="PANTHER" id="PTHR12109:SF3">
    <property type="entry name" value="RING FINGER PROTEIN 141"/>
    <property type="match status" value="1"/>
</dbReference>
<evidence type="ECO:0000313" key="8">
    <source>
        <dbReference type="EMBL" id="KAJ7708896.1"/>
    </source>
</evidence>
<keyword evidence="5" id="KW-0175">Coiled coil</keyword>
<feature type="domain" description="RING-type" evidence="7">
    <location>
        <begin position="262"/>
        <end position="323"/>
    </location>
</feature>
<dbReference type="EMBL" id="JARKIE010000003">
    <property type="protein sequence ID" value="KAJ7708896.1"/>
    <property type="molecule type" value="Genomic_DNA"/>
</dbReference>
<sequence>MSRPERSGIVANRIKKITIAVASTRTPFTSNAEPLFAIPSQRSKSRSPSRNGSGSRTDPFTLLTAPVAPTIKRKRSSTSVGASSTPAATDDTDRGQRIKPKASVASGSGQNRALPVASGSSSSHRPKKERERSRAVSEYVQRLQSPNPLPSPVDGYVRRGVDKGKSKQVEMGTILPPTPSYSGALAAAEYERMRKELETLKKDNKDARKQLKKQNKTIEELRVQVATETLAREEQEKVLTTVTSKSRKNEELLQTIELSLQCQICIELLSKPYALAPCGHILCLECLQQWFRSAPANDSDDEMDAEANEEFILHRVKSCPCCRATIMRRPVPVFVVKSVVTALRAAATAPAEAQAEDADPWKGLFLPDYESPSDDDDGEGYESSEYEDMNFVNYSEEDDLDGAEVELAMGLGPFPQELARFYESASGSEEGSASESGEDEEDEEEAQDAGSDDDADVVYSLGRWEPPTHRVEFENVSNALWKMQRRGCTPRLIMLFNMRYTHDEGLVAHVSSLDAVGGEVTLGRNRLFLGWNISIDPSDGTVEGDPEKSYVAAQLRDIRRHSERWIVSERYGFPGRGIVDARRLVPVEEDADIYDTSDSEAYSNGEDFV</sequence>
<dbReference type="PROSITE" id="PS50089">
    <property type="entry name" value="ZF_RING_2"/>
    <property type="match status" value="1"/>
</dbReference>
<feature type="region of interest" description="Disordered" evidence="6">
    <location>
        <begin position="22"/>
        <end position="156"/>
    </location>
</feature>
<gene>
    <name evidence="8" type="ORF">B0H17DRAFT_1191398</name>
</gene>
<organism evidence="8 9">
    <name type="scientific">Mycena rosella</name>
    <name type="common">Pink bonnet</name>
    <name type="synonym">Agaricus rosellus</name>
    <dbReference type="NCBI Taxonomy" id="1033263"/>
    <lineage>
        <taxon>Eukaryota</taxon>
        <taxon>Fungi</taxon>
        <taxon>Dikarya</taxon>
        <taxon>Basidiomycota</taxon>
        <taxon>Agaricomycotina</taxon>
        <taxon>Agaricomycetes</taxon>
        <taxon>Agaricomycetidae</taxon>
        <taxon>Agaricales</taxon>
        <taxon>Marasmiineae</taxon>
        <taxon>Mycenaceae</taxon>
        <taxon>Mycena</taxon>
    </lineage>
</organism>
<evidence type="ECO:0000259" key="7">
    <source>
        <dbReference type="PROSITE" id="PS50089"/>
    </source>
</evidence>
<feature type="compositionally biased region" description="Low complexity" evidence="6">
    <location>
        <begin position="423"/>
        <end position="435"/>
    </location>
</feature>
<reference evidence="8" key="1">
    <citation type="submission" date="2023-03" db="EMBL/GenBank/DDBJ databases">
        <title>Massive genome expansion in bonnet fungi (Mycena s.s.) driven by repeated elements and novel gene families across ecological guilds.</title>
        <authorList>
            <consortium name="Lawrence Berkeley National Laboratory"/>
            <person name="Harder C.B."/>
            <person name="Miyauchi S."/>
            <person name="Viragh M."/>
            <person name="Kuo A."/>
            <person name="Thoen E."/>
            <person name="Andreopoulos B."/>
            <person name="Lu D."/>
            <person name="Skrede I."/>
            <person name="Drula E."/>
            <person name="Henrissat B."/>
            <person name="Morin E."/>
            <person name="Kohler A."/>
            <person name="Barry K."/>
            <person name="LaButti K."/>
            <person name="Morin E."/>
            <person name="Salamov A."/>
            <person name="Lipzen A."/>
            <person name="Mereny Z."/>
            <person name="Hegedus B."/>
            <person name="Baldrian P."/>
            <person name="Stursova M."/>
            <person name="Weitz H."/>
            <person name="Taylor A."/>
            <person name="Grigoriev I.V."/>
            <person name="Nagy L.G."/>
            <person name="Martin F."/>
            <person name="Kauserud H."/>
        </authorList>
    </citation>
    <scope>NUCLEOTIDE SEQUENCE</scope>
    <source>
        <strain evidence="8">CBHHK067</strain>
    </source>
</reference>
<feature type="compositionally biased region" description="Polar residues" evidence="6">
    <location>
        <begin position="77"/>
        <end position="87"/>
    </location>
</feature>
<protein>
    <recommendedName>
        <fullName evidence="7">RING-type domain-containing protein</fullName>
    </recommendedName>
</protein>
<feature type="compositionally biased region" description="Low complexity" evidence="6">
    <location>
        <begin position="39"/>
        <end position="56"/>
    </location>
</feature>
<dbReference type="PANTHER" id="PTHR12109">
    <property type="entry name" value="RING FINGER PROTEIN 141-RELATED"/>
    <property type="match status" value="1"/>
</dbReference>
<dbReference type="Proteomes" id="UP001221757">
    <property type="component" value="Unassembled WGS sequence"/>
</dbReference>
<dbReference type="SMART" id="SM00184">
    <property type="entry name" value="RING"/>
    <property type="match status" value="1"/>
</dbReference>
<evidence type="ECO:0000256" key="6">
    <source>
        <dbReference type="SAM" id="MobiDB-lite"/>
    </source>
</evidence>
<dbReference type="SUPFAM" id="SSF57850">
    <property type="entry name" value="RING/U-box"/>
    <property type="match status" value="1"/>
</dbReference>
<name>A0AAD7GZP5_MYCRO</name>
<dbReference type="Pfam" id="PF13445">
    <property type="entry name" value="zf-RING_UBOX"/>
    <property type="match status" value="1"/>
</dbReference>
<keyword evidence="9" id="KW-1185">Reference proteome</keyword>
<feature type="compositionally biased region" description="Acidic residues" evidence="6">
    <location>
        <begin position="436"/>
        <end position="454"/>
    </location>
</feature>
<evidence type="ECO:0000256" key="2">
    <source>
        <dbReference type="ARBA" id="ARBA00022771"/>
    </source>
</evidence>
<feature type="region of interest" description="Disordered" evidence="6">
    <location>
        <begin position="423"/>
        <end position="454"/>
    </location>
</feature>
<proteinExistence type="predicted"/>
<comment type="caution">
    <text evidence="8">The sequence shown here is derived from an EMBL/GenBank/DDBJ whole genome shotgun (WGS) entry which is preliminary data.</text>
</comment>
<feature type="compositionally biased region" description="Polar residues" evidence="6">
    <location>
        <begin position="22"/>
        <end position="32"/>
    </location>
</feature>
<evidence type="ECO:0000256" key="4">
    <source>
        <dbReference type="PROSITE-ProRule" id="PRU00175"/>
    </source>
</evidence>
<dbReference type="GO" id="GO:0008270">
    <property type="term" value="F:zinc ion binding"/>
    <property type="evidence" value="ECO:0007669"/>
    <property type="project" value="UniProtKB-KW"/>
</dbReference>
<evidence type="ECO:0000256" key="5">
    <source>
        <dbReference type="SAM" id="Coils"/>
    </source>
</evidence>
<dbReference type="GO" id="GO:0004842">
    <property type="term" value="F:ubiquitin-protein transferase activity"/>
    <property type="evidence" value="ECO:0007669"/>
    <property type="project" value="TreeGrafter"/>
</dbReference>
<feature type="coiled-coil region" evidence="5">
    <location>
        <begin position="183"/>
        <end position="224"/>
    </location>
</feature>
<dbReference type="Gene3D" id="3.30.40.10">
    <property type="entry name" value="Zinc/RING finger domain, C3HC4 (zinc finger)"/>
    <property type="match status" value="1"/>
</dbReference>
<keyword evidence="1" id="KW-0479">Metal-binding</keyword>
<dbReference type="InterPro" id="IPR001841">
    <property type="entry name" value="Znf_RING"/>
</dbReference>
<dbReference type="InterPro" id="IPR027370">
    <property type="entry name" value="Znf-RING_euk"/>
</dbReference>
<dbReference type="Pfam" id="PF26609">
    <property type="entry name" value="DUF8191"/>
    <property type="match status" value="1"/>
</dbReference>
<dbReference type="AlphaFoldDB" id="A0AAD7GZP5"/>
<accession>A0AAD7GZP5</accession>
<dbReference type="PROSITE" id="PS00518">
    <property type="entry name" value="ZF_RING_1"/>
    <property type="match status" value="1"/>
</dbReference>
<dbReference type="InterPro" id="IPR013083">
    <property type="entry name" value="Znf_RING/FYVE/PHD"/>
</dbReference>
<feature type="region of interest" description="Disordered" evidence="6">
    <location>
        <begin position="348"/>
        <end position="387"/>
    </location>
</feature>
<keyword evidence="2 4" id="KW-0863">Zinc-finger</keyword>
<dbReference type="InterPro" id="IPR058504">
    <property type="entry name" value="DUF8191"/>
</dbReference>
<evidence type="ECO:0000313" key="9">
    <source>
        <dbReference type="Proteomes" id="UP001221757"/>
    </source>
</evidence>
<evidence type="ECO:0000256" key="3">
    <source>
        <dbReference type="ARBA" id="ARBA00022833"/>
    </source>
</evidence>
<evidence type="ECO:0000256" key="1">
    <source>
        <dbReference type="ARBA" id="ARBA00022723"/>
    </source>
</evidence>
<dbReference type="InterPro" id="IPR017907">
    <property type="entry name" value="Znf_RING_CS"/>
</dbReference>
<dbReference type="GO" id="GO:0051865">
    <property type="term" value="P:protein autoubiquitination"/>
    <property type="evidence" value="ECO:0007669"/>
    <property type="project" value="TreeGrafter"/>
</dbReference>
<dbReference type="InterPro" id="IPR047126">
    <property type="entry name" value="RNF141-like"/>
</dbReference>
<feature type="compositionally biased region" description="Acidic residues" evidence="6">
    <location>
        <begin position="371"/>
        <end position="387"/>
    </location>
</feature>